<gene>
    <name evidence="10" type="ORF">HT102_13710</name>
</gene>
<evidence type="ECO:0000313" key="10">
    <source>
        <dbReference type="EMBL" id="MBD8507540.1"/>
    </source>
</evidence>
<comment type="cofactor">
    <cofactor evidence="1">
        <name>pyridoxal 5'-phosphate</name>
        <dbReference type="ChEBI" id="CHEBI:597326"/>
    </cofactor>
</comment>
<keyword evidence="7" id="KW-0411">Iron-sulfur</keyword>
<evidence type="ECO:0000256" key="8">
    <source>
        <dbReference type="ARBA" id="ARBA00050776"/>
    </source>
</evidence>
<reference evidence="10" key="1">
    <citation type="submission" date="2020-09" db="EMBL/GenBank/DDBJ databases">
        <title>Hoyosella lacisalsi sp. nov., a halotolerant actinobacterium isolated from soil of Lake Gudzhirganskoe.</title>
        <authorList>
            <person name="Yang Q."/>
            <person name="Guo P.Y."/>
            <person name="Liu S.W."/>
            <person name="Li F.N."/>
            <person name="Sun C.H."/>
        </authorList>
    </citation>
    <scope>NUCLEOTIDE SEQUENCE</scope>
    <source>
        <strain evidence="10">G463</strain>
    </source>
</reference>
<dbReference type="Gene3D" id="3.90.1150.10">
    <property type="entry name" value="Aspartate Aminotransferase, domain 1"/>
    <property type="match status" value="1"/>
</dbReference>
<comment type="similarity">
    <text evidence="2">Belongs to the class-V pyridoxal-phosphate-dependent aminotransferase family. NifS/IscS subfamily.</text>
</comment>
<comment type="caution">
    <text evidence="10">The sequence shown here is derived from an EMBL/GenBank/DDBJ whole genome shotgun (WGS) entry which is preliminary data.</text>
</comment>
<dbReference type="PANTHER" id="PTHR11601">
    <property type="entry name" value="CYSTEINE DESULFURYLASE FAMILY MEMBER"/>
    <property type="match status" value="1"/>
</dbReference>
<dbReference type="RefSeq" id="WP_192040008.1">
    <property type="nucleotide sequence ID" value="NZ_JACYWE010000009.1"/>
</dbReference>
<proteinExistence type="inferred from homology"/>
<dbReference type="InterPro" id="IPR016454">
    <property type="entry name" value="Cysteine_dSase"/>
</dbReference>
<evidence type="ECO:0000256" key="5">
    <source>
        <dbReference type="ARBA" id="ARBA00022898"/>
    </source>
</evidence>
<evidence type="ECO:0000256" key="3">
    <source>
        <dbReference type="ARBA" id="ARBA00022679"/>
    </source>
</evidence>
<dbReference type="InterPro" id="IPR000192">
    <property type="entry name" value="Aminotrans_V_dom"/>
</dbReference>
<keyword evidence="6" id="KW-0408">Iron</keyword>
<keyword evidence="5" id="KW-0663">Pyridoxal phosphate</keyword>
<sequence length="401" mass="41639">MNHPVYLDHAAATPMRPAAIDAMAKGFAVTGNAASVHRSGRVARRLVEESREAIAGALGARPSEVIFTAGGTESDNLAIKGLFWARRAEDPRRRRVLIGSTEHHAVLDAAQWLVEQQGAEITWIPVTSTGIITPGALREAIGNDASSVALISIMWANNEVGSINPMPELAAVAAEAGLPMHSDAVQAAGSLRCDFAASGLAALTLTAHKLGGPHGAGALLLRRDVACQPLQHGGGHERDVRSGTPDVAAVLGMAATLEQVADERSAEHARLAALRDRLREGIMGIDPTAIINGPTSHDAALPTILNATFPGCEGDSLLMLMDAHGVECSTGSACTAGVARASHVLVAMGMDARIARGTLRFSLGHPSSVADVDRALEVLPQAVERARMAGLASTATAERTK</sequence>
<dbReference type="EMBL" id="JACYWE010000009">
    <property type="protein sequence ID" value="MBD8507540.1"/>
    <property type="molecule type" value="Genomic_DNA"/>
</dbReference>
<keyword evidence="11" id="KW-1185">Reference proteome</keyword>
<dbReference type="InterPro" id="IPR015424">
    <property type="entry name" value="PyrdxlP-dep_Trfase"/>
</dbReference>
<dbReference type="InterPro" id="IPR015422">
    <property type="entry name" value="PyrdxlP-dep_Trfase_small"/>
</dbReference>
<dbReference type="AlphaFoldDB" id="A0A927JET0"/>
<dbReference type="Pfam" id="PF00266">
    <property type="entry name" value="Aminotran_5"/>
    <property type="match status" value="1"/>
</dbReference>
<dbReference type="GO" id="GO:0051536">
    <property type="term" value="F:iron-sulfur cluster binding"/>
    <property type="evidence" value="ECO:0007669"/>
    <property type="project" value="UniProtKB-KW"/>
</dbReference>
<keyword evidence="3" id="KW-0808">Transferase</keyword>
<dbReference type="Gene3D" id="1.10.260.50">
    <property type="match status" value="1"/>
</dbReference>
<evidence type="ECO:0000256" key="7">
    <source>
        <dbReference type="ARBA" id="ARBA00023014"/>
    </source>
</evidence>
<accession>A0A927JET0</accession>
<organism evidence="10 11">
    <name type="scientific">Lolliginicoccus lacisalsi</name>
    <dbReference type="NCBI Taxonomy" id="2742202"/>
    <lineage>
        <taxon>Bacteria</taxon>
        <taxon>Bacillati</taxon>
        <taxon>Actinomycetota</taxon>
        <taxon>Actinomycetes</taxon>
        <taxon>Mycobacteriales</taxon>
        <taxon>Hoyosellaceae</taxon>
        <taxon>Lolliginicoccus</taxon>
    </lineage>
</organism>
<comment type="catalytic activity">
    <reaction evidence="8">
        <text>(sulfur carrier)-H + L-cysteine = (sulfur carrier)-SH + L-alanine</text>
        <dbReference type="Rhea" id="RHEA:43892"/>
        <dbReference type="Rhea" id="RHEA-COMP:14737"/>
        <dbReference type="Rhea" id="RHEA-COMP:14739"/>
        <dbReference type="ChEBI" id="CHEBI:29917"/>
        <dbReference type="ChEBI" id="CHEBI:35235"/>
        <dbReference type="ChEBI" id="CHEBI:57972"/>
        <dbReference type="ChEBI" id="CHEBI:64428"/>
        <dbReference type="EC" id="2.8.1.7"/>
    </reaction>
</comment>
<protein>
    <submittedName>
        <fullName evidence="10">Cysteine desulfurase</fullName>
    </submittedName>
</protein>
<evidence type="ECO:0000256" key="6">
    <source>
        <dbReference type="ARBA" id="ARBA00023004"/>
    </source>
</evidence>
<keyword evidence="4" id="KW-0479">Metal-binding</keyword>
<dbReference type="InterPro" id="IPR015421">
    <property type="entry name" value="PyrdxlP-dep_Trfase_major"/>
</dbReference>
<evidence type="ECO:0000313" key="11">
    <source>
        <dbReference type="Proteomes" id="UP000642993"/>
    </source>
</evidence>
<dbReference type="SUPFAM" id="SSF53383">
    <property type="entry name" value="PLP-dependent transferases"/>
    <property type="match status" value="1"/>
</dbReference>
<evidence type="ECO:0000256" key="2">
    <source>
        <dbReference type="ARBA" id="ARBA00006490"/>
    </source>
</evidence>
<name>A0A927JET0_9ACTN</name>
<feature type="domain" description="Aminotransferase class V" evidence="9">
    <location>
        <begin position="5"/>
        <end position="374"/>
    </location>
</feature>
<dbReference type="Gene3D" id="3.40.640.10">
    <property type="entry name" value="Type I PLP-dependent aspartate aminotransferase-like (Major domain)"/>
    <property type="match status" value="1"/>
</dbReference>
<dbReference type="GO" id="GO:0031071">
    <property type="term" value="F:cysteine desulfurase activity"/>
    <property type="evidence" value="ECO:0007669"/>
    <property type="project" value="UniProtKB-EC"/>
</dbReference>
<dbReference type="GO" id="GO:0046872">
    <property type="term" value="F:metal ion binding"/>
    <property type="evidence" value="ECO:0007669"/>
    <property type="project" value="UniProtKB-KW"/>
</dbReference>
<dbReference type="Proteomes" id="UP000642993">
    <property type="component" value="Unassembled WGS sequence"/>
</dbReference>
<dbReference type="PIRSF" id="PIRSF005572">
    <property type="entry name" value="NifS"/>
    <property type="match status" value="1"/>
</dbReference>
<evidence type="ECO:0000256" key="1">
    <source>
        <dbReference type="ARBA" id="ARBA00001933"/>
    </source>
</evidence>
<evidence type="ECO:0000256" key="4">
    <source>
        <dbReference type="ARBA" id="ARBA00022723"/>
    </source>
</evidence>
<dbReference type="FunFam" id="3.40.640.10:FF:000084">
    <property type="entry name" value="IscS-like cysteine desulfurase"/>
    <property type="match status" value="1"/>
</dbReference>
<evidence type="ECO:0000259" key="9">
    <source>
        <dbReference type="Pfam" id="PF00266"/>
    </source>
</evidence>
<dbReference type="PANTHER" id="PTHR11601:SF34">
    <property type="entry name" value="CYSTEINE DESULFURASE"/>
    <property type="match status" value="1"/>
</dbReference>